<comment type="subcellular location">
    <subcellularLocation>
        <location evidence="1">Cell membrane</location>
        <topology evidence="1">Multi-pass membrane protein</topology>
    </subcellularLocation>
</comment>
<dbReference type="Pfam" id="PF13807">
    <property type="entry name" value="GNVR"/>
    <property type="match status" value="1"/>
</dbReference>
<evidence type="ECO:0000313" key="10">
    <source>
        <dbReference type="Proteomes" id="UP000319148"/>
    </source>
</evidence>
<dbReference type="Proteomes" id="UP000319148">
    <property type="component" value="Unassembled WGS sequence"/>
</dbReference>
<keyword evidence="2" id="KW-1003">Cell membrane</keyword>
<dbReference type="Pfam" id="PF02706">
    <property type="entry name" value="Wzz"/>
    <property type="match status" value="1"/>
</dbReference>
<dbReference type="OrthoDB" id="230260at2"/>
<evidence type="ECO:0000256" key="5">
    <source>
        <dbReference type="ARBA" id="ARBA00023136"/>
    </source>
</evidence>
<feature type="transmembrane region" description="Helical" evidence="6">
    <location>
        <begin position="41"/>
        <end position="59"/>
    </location>
</feature>
<dbReference type="AlphaFoldDB" id="A0A501PAP3"/>
<evidence type="ECO:0000256" key="4">
    <source>
        <dbReference type="ARBA" id="ARBA00022989"/>
    </source>
</evidence>
<organism evidence="9 10">
    <name type="scientific">Emcibacter nanhaiensis</name>
    <dbReference type="NCBI Taxonomy" id="1505037"/>
    <lineage>
        <taxon>Bacteria</taxon>
        <taxon>Pseudomonadati</taxon>
        <taxon>Pseudomonadota</taxon>
        <taxon>Alphaproteobacteria</taxon>
        <taxon>Emcibacterales</taxon>
        <taxon>Emcibacteraceae</taxon>
        <taxon>Emcibacter</taxon>
    </lineage>
</organism>
<dbReference type="GO" id="GO:0005886">
    <property type="term" value="C:plasma membrane"/>
    <property type="evidence" value="ECO:0007669"/>
    <property type="project" value="UniProtKB-SubCell"/>
</dbReference>
<reference evidence="10" key="1">
    <citation type="submission" date="2019-06" db="EMBL/GenBank/DDBJ databases">
        <title>The complete genome of Emcibacter congregatus ZYLT.</title>
        <authorList>
            <person name="Zhao Z."/>
        </authorList>
    </citation>
    <scope>NUCLEOTIDE SEQUENCE [LARGE SCALE GENOMIC DNA]</scope>
    <source>
        <strain evidence="10">MCCC 1A06723</strain>
    </source>
</reference>
<dbReference type="EMBL" id="VFIY01000018">
    <property type="protein sequence ID" value="TPD57423.1"/>
    <property type="molecule type" value="Genomic_DNA"/>
</dbReference>
<evidence type="ECO:0008006" key="11">
    <source>
        <dbReference type="Google" id="ProtNLM"/>
    </source>
</evidence>
<evidence type="ECO:0000259" key="8">
    <source>
        <dbReference type="Pfam" id="PF13807"/>
    </source>
</evidence>
<dbReference type="InterPro" id="IPR003856">
    <property type="entry name" value="LPS_length_determ_N"/>
</dbReference>
<evidence type="ECO:0000313" key="9">
    <source>
        <dbReference type="EMBL" id="TPD57423.1"/>
    </source>
</evidence>
<dbReference type="PANTHER" id="PTHR32309:SF13">
    <property type="entry name" value="FERRIC ENTEROBACTIN TRANSPORT PROTEIN FEPE"/>
    <property type="match status" value="1"/>
</dbReference>
<proteinExistence type="predicted"/>
<dbReference type="PANTHER" id="PTHR32309">
    <property type="entry name" value="TYROSINE-PROTEIN KINASE"/>
    <property type="match status" value="1"/>
</dbReference>
<keyword evidence="4 6" id="KW-1133">Transmembrane helix</keyword>
<protein>
    <recommendedName>
        <fullName evidence="11">LPS O-antigen length regulator</fullName>
    </recommendedName>
</protein>
<feature type="transmembrane region" description="Helical" evidence="6">
    <location>
        <begin position="295"/>
        <end position="315"/>
    </location>
</feature>
<keyword evidence="3 6" id="KW-0812">Transmembrane</keyword>
<name>A0A501PAP3_9PROT</name>
<accession>A0A501PAP3</accession>
<gene>
    <name evidence="9" type="ORF">FIV46_14970</name>
</gene>
<dbReference type="InterPro" id="IPR032807">
    <property type="entry name" value="GNVR"/>
</dbReference>
<comment type="caution">
    <text evidence="9">The sequence shown here is derived from an EMBL/GenBank/DDBJ whole genome shotgun (WGS) entry which is preliminary data.</text>
</comment>
<dbReference type="RefSeq" id="WP_139941738.1">
    <property type="nucleotide sequence ID" value="NZ_JBHSYP010000005.1"/>
</dbReference>
<evidence type="ECO:0000256" key="2">
    <source>
        <dbReference type="ARBA" id="ARBA00022475"/>
    </source>
</evidence>
<evidence type="ECO:0000256" key="1">
    <source>
        <dbReference type="ARBA" id="ARBA00004651"/>
    </source>
</evidence>
<feature type="domain" description="Tyrosine-protein kinase G-rich" evidence="8">
    <location>
        <begin position="246"/>
        <end position="318"/>
    </location>
</feature>
<keyword evidence="5 6" id="KW-0472">Membrane</keyword>
<dbReference type="InterPro" id="IPR050445">
    <property type="entry name" value="Bact_polysacc_biosynth/exp"/>
</dbReference>
<evidence type="ECO:0000256" key="3">
    <source>
        <dbReference type="ARBA" id="ARBA00022692"/>
    </source>
</evidence>
<evidence type="ECO:0000259" key="7">
    <source>
        <dbReference type="Pfam" id="PF02706"/>
    </source>
</evidence>
<sequence>MDNETSENVLADRDIKNLGGRTEIDDVDLYRLFNVLWSGKYIILAFVFVSAVISVLYSLSLPNMYRASVLVAPSDRLSSNQVSGASSRLQGLAGLAGLGGSTGDVDTIQLALQVMQSRYFLLRFADKYNLDVPLFAGKEWQRDSNVLIIDENIYDTKKEKWLRVVKGNKGSEPSDFEVFERLSENLQISRNEENGFISISMESLSPYLAKQWVDAIVYEINNEIRQKHILTADRNIKYIEGKLAKTDVAAIRNIFFELVEKEIQNKLMAETADEYVFMVVDPAVVPEKKSRPARAVICIVGVFLGGCLGLVAIFVRNFIRNYPGRQSGNGAE</sequence>
<evidence type="ECO:0000256" key="6">
    <source>
        <dbReference type="SAM" id="Phobius"/>
    </source>
</evidence>
<dbReference type="GO" id="GO:0004713">
    <property type="term" value="F:protein tyrosine kinase activity"/>
    <property type="evidence" value="ECO:0007669"/>
    <property type="project" value="TreeGrafter"/>
</dbReference>
<feature type="domain" description="Polysaccharide chain length determinant N-terminal" evidence="7">
    <location>
        <begin position="25"/>
        <end position="126"/>
    </location>
</feature>
<keyword evidence="10" id="KW-1185">Reference proteome</keyword>